<evidence type="ECO:0000313" key="3">
    <source>
        <dbReference type="EMBL" id="KID49419.1"/>
    </source>
</evidence>
<evidence type="ECO:0008006" key="5">
    <source>
        <dbReference type="Google" id="ProtNLM"/>
    </source>
</evidence>
<dbReference type="GO" id="GO:0042910">
    <property type="term" value="F:xenobiotic transmembrane transporter activity"/>
    <property type="evidence" value="ECO:0007669"/>
    <property type="project" value="InterPro"/>
</dbReference>
<evidence type="ECO:0000313" key="4">
    <source>
        <dbReference type="Proteomes" id="UP000031184"/>
    </source>
</evidence>
<gene>
    <name evidence="3" type="ORF">C095_04530</name>
</gene>
<keyword evidence="2" id="KW-1133">Transmembrane helix</keyword>
<comment type="caution">
    <text evidence="3">The sequence shown here is derived from an EMBL/GenBank/DDBJ whole genome shotgun (WGS) entry which is preliminary data.</text>
</comment>
<dbReference type="InterPro" id="IPR050222">
    <property type="entry name" value="MATE_MdtK"/>
</dbReference>
<name>A0A0B4EWW4_9FUSO</name>
<dbReference type="PATRIC" id="fig|1226633.4.peg.920"/>
<dbReference type="Pfam" id="PF01554">
    <property type="entry name" value="MatE"/>
    <property type="match status" value="1"/>
</dbReference>
<evidence type="ECO:0000256" key="1">
    <source>
        <dbReference type="ARBA" id="ARBA00022448"/>
    </source>
</evidence>
<reference evidence="3 4" key="1">
    <citation type="submission" date="2013-08" db="EMBL/GenBank/DDBJ databases">
        <title>An opportunistic ruminal bacterium that causes liver abscesses in cattle.</title>
        <authorList>
            <person name="Benahmed F.H."/>
            <person name="Rasmussen M."/>
            <person name="Harbottle H."/>
            <person name="Soppet D."/>
            <person name="Nagaraja T.G."/>
            <person name="Davidson M."/>
        </authorList>
    </citation>
    <scope>NUCLEOTIDE SEQUENCE [LARGE SCALE GENOMIC DNA]</scope>
    <source>
        <strain evidence="3 4">B35</strain>
    </source>
</reference>
<dbReference type="GO" id="GO:0005886">
    <property type="term" value="C:plasma membrane"/>
    <property type="evidence" value="ECO:0007669"/>
    <property type="project" value="TreeGrafter"/>
</dbReference>
<keyword evidence="2" id="KW-0812">Transmembrane</keyword>
<organism evidence="3 4">
    <name type="scientific">Fusobacterium necrophorum subsp. funduliforme B35</name>
    <dbReference type="NCBI Taxonomy" id="1226633"/>
    <lineage>
        <taxon>Bacteria</taxon>
        <taxon>Fusobacteriati</taxon>
        <taxon>Fusobacteriota</taxon>
        <taxon>Fusobacteriia</taxon>
        <taxon>Fusobacteriales</taxon>
        <taxon>Fusobacteriaceae</taxon>
        <taxon>Fusobacterium</taxon>
    </lineage>
</organism>
<dbReference type="PANTHER" id="PTHR43298:SF2">
    <property type="entry name" value="FMN_FAD EXPORTER YEEO-RELATED"/>
    <property type="match status" value="1"/>
</dbReference>
<sequence>MEQEKTEQEIPSKKKIKQEYWRVALPTAVEGVLLNLMLLADLIMVGSLGIEQAAAVGIVSQPKMILQMIMSAAGVAITAIVARRKGEGDEEGLNSCIKQSLLLLGILYFFFVCLSFLFSKNIVSFAGANKDYVDYASIYFQYIALSVFLKFFV</sequence>
<dbReference type="EMBL" id="AUZI01000012">
    <property type="protein sequence ID" value="KID49419.1"/>
    <property type="molecule type" value="Genomic_DNA"/>
</dbReference>
<feature type="transmembrane region" description="Helical" evidence="2">
    <location>
        <begin position="20"/>
        <end position="44"/>
    </location>
</feature>
<dbReference type="GO" id="GO:0015297">
    <property type="term" value="F:antiporter activity"/>
    <property type="evidence" value="ECO:0007669"/>
    <property type="project" value="InterPro"/>
</dbReference>
<feature type="transmembrane region" description="Helical" evidence="2">
    <location>
        <begin position="64"/>
        <end position="82"/>
    </location>
</feature>
<accession>A0A0B4EWW4</accession>
<keyword evidence="1" id="KW-0813">Transport</keyword>
<feature type="transmembrane region" description="Helical" evidence="2">
    <location>
        <begin position="135"/>
        <end position="152"/>
    </location>
</feature>
<proteinExistence type="predicted"/>
<dbReference type="InterPro" id="IPR002528">
    <property type="entry name" value="MATE_fam"/>
</dbReference>
<dbReference type="Proteomes" id="UP000031184">
    <property type="component" value="Unassembled WGS sequence"/>
</dbReference>
<protein>
    <recommendedName>
        <fullName evidence="5">MATE domain protein</fullName>
    </recommendedName>
</protein>
<dbReference type="PANTHER" id="PTHR43298">
    <property type="entry name" value="MULTIDRUG RESISTANCE PROTEIN NORM-RELATED"/>
    <property type="match status" value="1"/>
</dbReference>
<dbReference type="AlphaFoldDB" id="A0A0B4EWW4"/>
<feature type="transmembrane region" description="Helical" evidence="2">
    <location>
        <begin position="102"/>
        <end position="123"/>
    </location>
</feature>
<evidence type="ECO:0000256" key="2">
    <source>
        <dbReference type="SAM" id="Phobius"/>
    </source>
</evidence>
<keyword evidence="2" id="KW-0472">Membrane</keyword>